<accession>A0AAW2CGH1</accession>
<name>A0AAW2CGH1_9ROSI</name>
<feature type="compositionally biased region" description="Basic residues" evidence="2">
    <location>
        <begin position="29"/>
        <end position="44"/>
    </location>
</feature>
<dbReference type="InterPro" id="IPR007466">
    <property type="entry name" value="Peptidyl-Arg-deiminase_porph"/>
</dbReference>
<dbReference type="GO" id="GO:0009446">
    <property type="term" value="P:putrescine biosynthetic process"/>
    <property type="evidence" value="ECO:0007669"/>
    <property type="project" value="InterPro"/>
</dbReference>
<gene>
    <name evidence="3" type="ORF">SO802_021030</name>
</gene>
<evidence type="ECO:0000313" key="3">
    <source>
        <dbReference type="EMBL" id="KAK9996344.1"/>
    </source>
</evidence>
<dbReference type="SUPFAM" id="SSF55909">
    <property type="entry name" value="Pentein"/>
    <property type="match status" value="1"/>
</dbReference>
<keyword evidence="4" id="KW-1185">Reference proteome</keyword>
<dbReference type="Pfam" id="PF04371">
    <property type="entry name" value="PAD_porph"/>
    <property type="match status" value="1"/>
</dbReference>
<protein>
    <submittedName>
        <fullName evidence="3">Uncharacterized protein</fullName>
    </submittedName>
</protein>
<dbReference type="AlphaFoldDB" id="A0AAW2CGH1"/>
<feature type="region of interest" description="Disordered" evidence="2">
    <location>
        <begin position="24"/>
        <end position="44"/>
    </location>
</feature>
<organism evidence="3 4">
    <name type="scientific">Lithocarpus litseifolius</name>
    <dbReference type="NCBI Taxonomy" id="425828"/>
    <lineage>
        <taxon>Eukaryota</taxon>
        <taxon>Viridiplantae</taxon>
        <taxon>Streptophyta</taxon>
        <taxon>Embryophyta</taxon>
        <taxon>Tracheophyta</taxon>
        <taxon>Spermatophyta</taxon>
        <taxon>Magnoliopsida</taxon>
        <taxon>eudicotyledons</taxon>
        <taxon>Gunneridae</taxon>
        <taxon>Pentapetalae</taxon>
        <taxon>rosids</taxon>
        <taxon>fabids</taxon>
        <taxon>Fagales</taxon>
        <taxon>Fagaceae</taxon>
        <taxon>Lithocarpus</taxon>
    </lineage>
</organism>
<dbReference type="GO" id="GO:0004668">
    <property type="term" value="F:protein-arginine deiminase activity"/>
    <property type="evidence" value="ECO:0007669"/>
    <property type="project" value="InterPro"/>
</dbReference>
<dbReference type="Proteomes" id="UP001459277">
    <property type="component" value="Unassembled WGS sequence"/>
</dbReference>
<keyword evidence="1" id="KW-0378">Hydrolase</keyword>
<comment type="caution">
    <text evidence="3">The sequence shown here is derived from an EMBL/GenBank/DDBJ whole genome shotgun (WGS) entry which is preliminary data.</text>
</comment>
<dbReference type="GO" id="GO:0047632">
    <property type="term" value="F:agmatine deiminase activity"/>
    <property type="evidence" value="ECO:0007669"/>
    <property type="project" value="TreeGrafter"/>
</dbReference>
<dbReference type="EMBL" id="JAZDWU010000007">
    <property type="protein sequence ID" value="KAK9996344.1"/>
    <property type="molecule type" value="Genomic_DNA"/>
</dbReference>
<reference evidence="3 4" key="1">
    <citation type="submission" date="2024-01" db="EMBL/GenBank/DDBJ databases">
        <title>A telomere-to-telomere, gap-free genome of sweet tea (Lithocarpus litseifolius).</title>
        <authorList>
            <person name="Zhou J."/>
        </authorList>
    </citation>
    <scope>NUCLEOTIDE SEQUENCE [LARGE SCALE GENOMIC DNA]</scope>
    <source>
        <strain evidence="3">Zhou-2022a</strain>
        <tissue evidence="3">Leaf</tissue>
    </source>
</reference>
<evidence type="ECO:0000256" key="2">
    <source>
        <dbReference type="SAM" id="MobiDB-lite"/>
    </source>
</evidence>
<evidence type="ECO:0000313" key="4">
    <source>
        <dbReference type="Proteomes" id="UP001459277"/>
    </source>
</evidence>
<dbReference type="Gene3D" id="3.75.10.10">
    <property type="entry name" value="L-arginine/glycine Amidinotransferase, Chain A"/>
    <property type="match status" value="1"/>
</dbReference>
<dbReference type="PANTHER" id="PTHR31377:SF2">
    <property type="entry name" value="AGMATINE DEIMINASE"/>
    <property type="match status" value="1"/>
</dbReference>
<evidence type="ECO:0000256" key="1">
    <source>
        <dbReference type="ARBA" id="ARBA00022801"/>
    </source>
</evidence>
<dbReference type="PANTHER" id="PTHR31377">
    <property type="entry name" value="AGMATINE DEIMINASE-RELATED"/>
    <property type="match status" value="1"/>
</dbReference>
<feature type="non-terminal residue" evidence="3">
    <location>
        <position position="61"/>
    </location>
</feature>
<proteinExistence type="predicted"/>
<sequence length="61" mass="7387">MDLEGPPASHGFYMPAEWEPHSQCSMGWPRKKEKWRRKKKKKKERKERVTLEMVFCVLIII</sequence>